<evidence type="ECO:0000256" key="4">
    <source>
        <dbReference type="ARBA" id="ARBA00023125"/>
    </source>
</evidence>
<name>A0AAN7JRP3_9MYRT</name>
<dbReference type="InterPro" id="IPR012416">
    <property type="entry name" value="CBP60"/>
</dbReference>
<evidence type="ECO:0000256" key="7">
    <source>
        <dbReference type="ARBA" id="ARBA00023242"/>
    </source>
</evidence>
<evidence type="ECO:0000313" key="12">
    <source>
        <dbReference type="Proteomes" id="UP001345219"/>
    </source>
</evidence>
<reference evidence="11 12" key="1">
    <citation type="journal article" date="2023" name="Hortic Res">
        <title>Pangenome of water caltrop reveals structural variations and asymmetric subgenome divergence after allopolyploidization.</title>
        <authorList>
            <person name="Zhang X."/>
            <person name="Chen Y."/>
            <person name="Wang L."/>
            <person name="Yuan Y."/>
            <person name="Fang M."/>
            <person name="Shi L."/>
            <person name="Lu R."/>
            <person name="Comes H.P."/>
            <person name="Ma Y."/>
            <person name="Chen Y."/>
            <person name="Huang G."/>
            <person name="Zhou Y."/>
            <person name="Zheng Z."/>
            <person name="Qiu Y."/>
        </authorList>
    </citation>
    <scope>NUCLEOTIDE SEQUENCE [LARGE SCALE GENOMIC DNA]</scope>
    <source>
        <tissue evidence="11">Roots</tissue>
    </source>
</reference>
<evidence type="ECO:0000313" key="11">
    <source>
        <dbReference type="EMBL" id="KAK4750803.1"/>
    </source>
</evidence>
<accession>A0AAN7JRP3</accession>
<evidence type="ECO:0000259" key="8">
    <source>
        <dbReference type="Pfam" id="PF07887"/>
    </source>
</evidence>
<dbReference type="GO" id="GO:0005634">
    <property type="term" value="C:nucleus"/>
    <property type="evidence" value="ECO:0007669"/>
    <property type="project" value="UniProtKB-SubCell"/>
</dbReference>
<comment type="similarity">
    <text evidence="2">Belongs to the plant ACBP60 protein family.</text>
</comment>
<keyword evidence="12" id="KW-1185">Reference proteome</keyword>
<dbReference type="AlphaFoldDB" id="A0AAN7JRP3"/>
<comment type="caution">
    <text evidence="11">The sequence shown here is derived from an EMBL/GenBank/DDBJ whole genome shotgun (WGS) entry which is preliminary data.</text>
</comment>
<dbReference type="GO" id="GO:0043565">
    <property type="term" value="F:sequence-specific DNA binding"/>
    <property type="evidence" value="ECO:0007669"/>
    <property type="project" value="TreeGrafter"/>
</dbReference>
<evidence type="ECO:0000259" key="9">
    <source>
        <dbReference type="Pfam" id="PF20451"/>
    </source>
</evidence>
<dbReference type="PANTHER" id="PTHR31713:SF42">
    <property type="entry name" value="PROTEIN SAR DEFICIENT 1"/>
    <property type="match status" value="1"/>
</dbReference>
<evidence type="ECO:0000256" key="2">
    <source>
        <dbReference type="ARBA" id="ARBA00007214"/>
    </source>
</evidence>
<feature type="domain" description="Calmodulin binding protein central" evidence="9">
    <location>
        <begin position="278"/>
        <end position="343"/>
    </location>
</feature>
<proteinExistence type="inferred from homology"/>
<dbReference type="EMBL" id="JAXIOK010000017">
    <property type="protein sequence ID" value="KAK4750803.1"/>
    <property type="molecule type" value="Genomic_DNA"/>
</dbReference>
<dbReference type="PANTHER" id="PTHR31713">
    <property type="entry name" value="OS02G0177800 PROTEIN"/>
    <property type="match status" value="1"/>
</dbReference>
<dbReference type="InterPro" id="IPR046831">
    <property type="entry name" value="Calmodulin_bind_N"/>
</dbReference>
<dbReference type="Proteomes" id="UP001345219">
    <property type="component" value="Chromosome 4"/>
</dbReference>
<keyword evidence="6" id="KW-0804">Transcription</keyword>
<keyword evidence="5" id="KW-0010">Activator</keyword>
<dbReference type="GO" id="GO:0080142">
    <property type="term" value="P:regulation of salicylic acid biosynthetic process"/>
    <property type="evidence" value="ECO:0007669"/>
    <property type="project" value="TreeGrafter"/>
</dbReference>
<evidence type="ECO:0000256" key="5">
    <source>
        <dbReference type="ARBA" id="ARBA00023159"/>
    </source>
</evidence>
<dbReference type="GO" id="GO:0005516">
    <property type="term" value="F:calmodulin binding"/>
    <property type="evidence" value="ECO:0007669"/>
    <property type="project" value="InterPro"/>
</dbReference>
<organism evidence="11 12">
    <name type="scientific">Trapa incisa</name>
    <dbReference type="NCBI Taxonomy" id="236973"/>
    <lineage>
        <taxon>Eukaryota</taxon>
        <taxon>Viridiplantae</taxon>
        <taxon>Streptophyta</taxon>
        <taxon>Embryophyta</taxon>
        <taxon>Tracheophyta</taxon>
        <taxon>Spermatophyta</taxon>
        <taxon>Magnoliopsida</taxon>
        <taxon>eudicotyledons</taxon>
        <taxon>Gunneridae</taxon>
        <taxon>Pentapetalae</taxon>
        <taxon>rosids</taxon>
        <taxon>malvids</taxon>
        <taxon>Myrtales</taxon>
        <taxon>Lythraceae</taxon>
        <taxon>Trapa</taxon>
    </lineage>
</organism>
<evidence type="ECO:0000256" key="3">
    <source>
        <dbReference type="ARBA" id="ARBA00023015"/>
    </source>
</evidence>
<evidence type="ECO:0008006" key="13">
    <source>
        <dbReference type="Google" id="ProtNLM"/>
    </source>
</evidence>
<dbReference type="GO" id="GO:0003700">
    <property type="term" value="F:DNA-binding transcription factor activity"/>
    <property type="evidence" value="ECO:0007669"/>
    <property type="project" value="TreeGrafter"/>
</dbReference>
<dbReference type="InterPro" id="IPR046829">
    <property type="entry name" value="Calmod_bind_C"/>
</dbReference>
<protein>
    <recommendedName>
        <fullName evidence="13">Protein SAR DEFICIENT 1</fullName>
    </recommendedName>
</protein>
<gene>
    <name evidence="11" type="ORF">SAY87_004285</name>
</gene>
<dbReference type="Pfam" id="PF20452">
    <property type="entry name" value="Calmod_bind_C"/>
    <property type="match status" value="1"/>
</dbReference>
<keyword evidence="7" id="KW-0539">Nucleus</keyword>
<keyword evidence="3" id="KW-0805">Transcription regulation</keyword>
<dbReference type="Pfam" id="PF07887">
    <property type="entry name" value="Calmodulin_bind"/>
    <property type="match status" value="1"/>
</dbReference>
<evidence type="ECO:0000256" key="1">
    <source>
        <dbReference type="ARBA" id="ARBA00004123"/>
    </source>
</evidence>
<evidence type="ECO:0000256" key="6">
    <source>
        <dbReference type="ARBA" id="ARBA00023163"/>
    </source>
</evidence>
<dbReference type="InterPro" id="IPR046830">
    <property type="entry name" value="Calmod_bind_M"/>
</dbReference>
<sequence length="492" mass="55315">MFPSSFNLIKPQLSSISVHQRILLSDETEYLEMATKRFFGELESDPDQQLEKRTRTRPTLASIISEVRIQNSLQHLCTALEPMLRRVVTEEVENGLRHCTRSFTRAPSVRIQALEPSNLQLKFVKELGLPIFTGSKIIDIDGSPLSIIIVKDGQNLPVTLPGPIKVELVVLDGDFPPEDRENWTAEEFDGSIARERLGKRPLLAGDVSITMRNSCATIGDIELTDNSSWVRSRKFRIGARVVPGSHQGGARIIEAITEAFVVRDHRGELYKKHYPPSLNDDVWRLEKIGKDGAFHKKLVSEGIKTVQDFLKMSVVDTPKLREILGAGMSEKTWEATIKHAKTCWMGNKHYVYSHNNWTIILNPICQVERAMVDGRTYTAKELSSINTTYIENLVRQAYSNWGSLQEFEGLVNELALLPQGEVEDPNPLCNEAAADKSMTFQHGGNQSSRTTFEIGYFPVPNSSSSNNNSVQQVGISDWQMTYFMNTPEHAIG</sequence>
<keyword evidence="4" id="KW-0238">DNA-binding</keyword>
<feature type="domain" description="Calmodulin binding protein C-terminal" evidence="10">
    <location>
        <begin position="348"/>
        <end position="407"/>
    </location>
</feature>
<evidence type="ECO:0000259" key="10">
    <source>
        <dbReference type="Pfam" id="PF20452"/>
    </source>
</evidence>
<comment type="subcellular location">
    <subcellularLocation>
        <location evidence="1">Nucleus</location>
    </subcellularLocation>
</comment>
<feature type="domain" description="Calmodulin binding protein-like N-terminal" evidence="8">
    <location>
        <begin position="119"/>
        <end position="265"/>
    </location>
</feature>
<dbReference type="Pfam" id="PF20451">
    <property type="entry name" value="Calmod_bind_M"/>
    <property type="match status" value="1"/>
</dbReference>